<name>A0A3M7QPK3_BRAPC</name>
<feature type="transmembrane region" description="Helical" evidence="1">
    <location>
        <begin position="94"/>
        <end position="114"/>
    </location>
</feature>
<keyword evidence="3" id="KW-1185">Reference proteome</keyword>
<feature type="transmembrane region" description="Helical" evidence="1">
    <location>
        <begin position="63"/>
        <end position="82"/>
    </location>
</feature>
<evidence type="ECO:0000256" key="1">
    <source>
        <dbReference type="SAM" id="Phobius"/>
    </source>
</evidence>
<dbReference type="Proteomes" id="UP000276133">
    <property type="component" value="Unassembled WGS sequence"/>
</dbReference>
<comment type="caution">
    <text evidence="2">The sequence shown here is derived from an EMBL/GenBank/DDBJ whole genome shotgun (WGS) entry which is preliminary data.</text>
</comment>
<gene>
    <name evidence="2" type="ORF">BpHYR1_044340</name>
</gene>
<dbReference type="AlphaFoldDB" id="A0A3M7QPK3"/>
<reference evidence="2 3" key="1">
    <citation type="journal article" date="2018" name="Sci. Rep.">
        <title>Genomic signatures of local adaptation to the degree of environmental predictability in rotifers.</title>
        <authorList>
            <person name="Franch-Gras L."/>
            <person name="Hahn C."/>
            <person name="Garcia-Roger E.M."/>
            <person name="Carmona M.J."/>
            <person name="Serra M."/>
            <person name="Gomez A."/>
        </authorList>
    </citation>
    <scope>NUCLEOTIDE SEQUENCE [LARGE SCALE GENOMIC DNA]</scope>
    <source>
        <strain evidence="2">HYR1</strain>
    </source>
</reference>
<protein>
    <submittedName>
        <fullName evidence="2">Uncharacterized protein</fullName>
    </submittedName>
</protein>
<organism evidence="2 3">
    <name type="scientific">Brachionus plicatilis</name>
    <name type="common">Marine rotifer</name>
    <name type="synonym">Brachionus muelleri</name>
    <dbReference type="NCBI Taxonomy" id="10195"/>
    <lineage>
        <taxon>Eukaryota</taxon>
        <taxon>Metazoa</taxon>
        <taxon>Spiralia</taxon>
        <taxon>Gnathifera</taxon>
        <taxon>Rotifera</taxon>
        <taxon>Eurotatoria</taxon>
        <taxon>Monogononta</taxon>
        <taxon>Pseudotrocha</taxon>
        <taxon>Ploima</taxon>
        <taxon>Brachionidae</taxon>
        <taxon>Brachionus</taxon>
    </lineage>
</organism>
<keyword evidence="1" id="KW-0812">Transmembrane</keyword>
<evidence type="ECO:0000313" key="3">
    <source>
        <dbReference type="Proteomes" id="UP000276133"/>
    </source>
</evidence>
<keyword evidence="1" id="KW-1133">Transmembrane helix</keyword>
<proteinExistence type="predicted"/>
<sequence>MYNAKKNVMIKDDFNKKNIKVQASKRNFELSERYVAGLRNSVPLVVRLMVEFKEDFESRNIEYPTPFLINPLIFLLLFFPGHHLQNWKLYDKQVLLQKIINFVPFLSLICFIHISQRQKSKKL</sequence>
<evidence type="ECO:0000313" key="2">
    <source>
        <dbReference type="EMBL" id="RNA13367.1"/>
    </source>
</evidence>
<keyword evidence="1" id="KW-0472">Membrane</keyword>
<dbReference type="EMBL" id="REGN01005435">
    <property type="protein sequence ID" value="RNA13367.1"/>
    <property type="molecule type" value="Genomic_DNA"/>
</dbReference>
<accession>A0A3M7QPK3</accession>